<dbReference type="InterPro" id="IPR051400">
    <property type="entry name" value="HAD-like_hydrolase"/>
</dbReference>
<keyword evidence="2" id="KW-0479">Metal-binding</keyword>
<reference evidence="5 6" key="1">
    <citation type="submission" date="2019-10" db="EMBL/GenBank/DDBJ databases">
        <title>Deinococcus sp. isolated from soil.</title>
        <authorList>
            <person name="Li Y."/>
            <person name="Wang J."/>
        </authorList>
    </citation>
    <scope>NUCLEOTIDE SEQUENCE [LARGE SCALE GENOMIC DNA]</scope>
    <source>
        <strain evidence="5 6">SDU3-2</strain>
    </source>
</reference>
<dbReference type="SFLD" id="SFLDG01129">
    <property type="entry name" value="C1.5:_HAD__Beta-PGM__Phosphata"/>
    <property type="match status" value="1"/>
</dbReference>
<proteinExistence type="predicted"/>
<dbReference type="RefSeq" id="WP_152872403.1">
    <property type="nucleotide sequence ID" value="NZ_WBSL01000015.1"/>
</dbReference>
<evidence type="ECO:0000256" key="4">
    <source>
        <dbReference type="ARBA" id="ARBA00022842"/>
    </source>
</evidence>
<dbReference type="Pfam" id="PF00702">
    <property type="entry name" value="Hydrolase"/>
    <property type="match status" value="1"/>
</dbReference>
<dbReference type="GO" id="GO:0044281">
    <property type="term" value="P:small molecule metabolic process"/>
    <property type="evidence" value="ECO:0007669"/>
    <property type="project" value="UniProtKB-ARBA"/>
</dbReference>
<sequence length="230" mass="25287">MPDRDLPELKAVCFDFDGTLTDFVAADLAALEQVRRLAGVPHSRETFVDMAVEAILAFHGRVERGEADPLRMHEVRLREVLDTCGVAWHAGYLEAYRTHLLRACAPLPGAQALLTALRPRFKLALLTNAYDGAEQRARLRHSGLEGYFDVVVVSGEVGVFKPDPRIFQHTLELLGVTPKQALYVGDSPTHDVRGAALAGLRAVLVGRRTPHPGAWRTVPSLLALAEGWTR</sequence>
<dbReference type="Proteomes" id="UP000484842">
    <property type="component" value="Unassembled WGS sequence"/>
</dbReference>
<dbReference type="EMBL" id="WBSL01000015">
    <property type="protein sequence ID" value="MPY68100.1"/>
    <property type="molecule type" value="Genomic_DNA"/>
</dbReference>
<comment type="cofactor">
    <cofactor evidence="1">
        <name>Mg(2+)</name>
        <dbReference type="ChEBI" id="CHEBI:18420"/>
    </cofactor>
</comment>
<keyword evidence="4" id="KW-0460">Magnesium</keyword>
<keyword evidence="6" id="KW-1185">Reference proteome</keyword>
<dbReference type="SUPFAM" id="SSF56784">
    <property type="entry name" value="HAD-like"/>
    <property type="match status" value="1"/>
</dbReference>
<dbReference type="InterPro" id="IPR023198">
    <property type="entry name" value="PGP-like_dom2"/>
</dbReference>
<dbReference type="InterPro" id="IPR006439">
    <property type="entry name" value="HAD-SF_hydro_IA"/>
</dbReference>
<accession>A0A7X1NYE8</accession>
<evidence type="ECO:0000256" key="1">
    <source>
        <dbReference type="ARBA" id="ARBA00001946"/>
    </source>
</evidence>
<organism evidence="5 6">
    <name type="scientific">Deinococcus terrestris</name>
    <dbReference type="NCBI Taxonomy" id="2651870"/>
    <lineage>
        <taxon>Bacteria</taxon>
        <taxon>Thermotogati</taxon>
        <taxon>Deinococcota</taxon>
        <taxon>Deinococci</taxon>
        <taxon>Deinococcales</taxon>
        <taxon>Deinococcaceae</taxon>
        <taxon>Deinococcus</taxon>
    </lineage>
</organism>
<evidence type="ECO:0000256" key="2">
    <source>
        <dbReference type="ARBA" id="ARBA00022723"/>
    </source>
</evidence>
<name>A0A7X1NYE8_9DEIO</name>
<dbReference type="InterPro" id="IPR023214">
    <property type="entry name" value="HAD_sf"/>
</dbReference>
<comment type="caution">
    <text evidence="5">The sequence shown here is derived from an EMBL/GenBank/DDBJ whole genome shotgun (WGS) entry which is preliminary data.</text>
</comment>
<evidence type="ECO:0000313" key="5">
    <source>
        <dbReference type="EMBL" id="MPY68100.1"/>
    </source>
</evidence>
<dbReference type="PANTHER" id="PTHR46470:SF2">
    <property type="entry name" value="GLYCERALDEHYDE 3-PHOSPHATE PHOSPHATASE"/>
    <property type="match status" value="1"/>
</dbReference>
<dbReference type="SFLD" id="SFLDS00003">
    <property type="entry name" value="Haloacid_Dehalogenase"/>
    <property type="match status" value="1"/>
</dbReference>
<dbReference type="PANTHER" id="PTHR46470">
    <property type="entry name" value="N-ACYLNEURAMINATE-9-PHOSPHATASE"/>
    <property type="match status" value="1"/>
</dbReference>
<keyword evidence="3 5" id="KW-0378">Hydrolase</keyword>
<dbReference type="AlphaFoldDB" id="A0A7X1NYE8"/>
<dbReference type="NCBIfam" id="TIGR01549">
    <property type="entry name" value="HAD-SF-IA-v1"/>
    <property type="match status" value="1"/>
</dbReference>
<dbReference type="NCBIfam" id="TIGR01509">
    <property type="entry name" value="HAD-SF-IA-v3"/>
    <property type="match status" value="1"/>
</dbReference>
<evidence type="ECO:0000313" key="6">
    <source>
        <dbReference type="Proteomes" id="UP000484842"/>
    </source>
</evidence>
<dbReference type="SFLD" id="SFLDG01135">
    <property type="entry name" value="C1.5.6:_HAD__Beta-PGM__Phospha"/>
    <property type="match status" value="1"/>
</dbReference>
<evidence type="ECO:0000256" key="3">
    <source>
        <dbReference type="ARBA" id="ARBA00022801"/>
    </source>
</evidence>
<dbReference type="Gene3D" id="1.10.150.240">
    <property type="entry name" value="Putative phosphatase, domain 2"/>
    <property type="match status" value="1"/>
</dbReference>
<dbReference type="GO" id="GO:0016791">
    <property type="term" value="F:phosphatase activity"/>
    <property type="evidence" value="ECO:0007669"/>
    <property type="project" value="TreeGrafter"/>
</dbReference>
<dbReference type="GO" id="GO:0046872">
    <property type="term" value="F:metal ion binding"/>
    <property type="evidence" value="ECO:0007669"/>
    <property type="project" value="UniProtKB-KW"/>
</dbReference>
<gene>
    <name evidence="5" type="ORF">F8S09_15695</name>
</gene>
<dbReference type="InterPro" id="IPR036412">
    <property type="entry name" value="HAD-like_sf"/>
</dbReference>
<dbReference type="Gene3D" id="3.40.50.1000">
    <property type="entry name" value="HAD superfamily/HAD-like"/>
    <property type="match status" value="1"/>
</dbReference>
<protein>
    <submittedName>
        <fullName evidence="5">HAD family hydrolase</fullName>
    </submittedName>
</protein>